<dbReference type="InterPro" id="IPR005500">
    <property type="entry name" value="DUF309"/>
</dbReference>
<organism evidence="1 2">
    <name type="scientific">Enhygromyxa salina</name>
    <dbReference type="NCBI Taxonomy" id="215803"/>
    <lineage>
        <taxon>Bacteria</taxon>
        <taxon>Pseudomonadati</taxon>
        <taxon>Myxococcota</taxon>
        <taxon>Polyangia</taxon>
        <taxon>Nannocystales</taxon>
        <taxon>Nannocystaceae</taxon>
        <taxon>Enhygromyxa</taxon>
    </lineage>
</organism>
<dbReference type="SUPFAM" id="SSF140663">
    <property type="entry name" value="TTHA0068-like"/>
    <property type="match status" value="1"/>
</dbReference>
<comment type="caution">
    <text evidence="1">The sequence shown here is derived from an EMBL/GenBank/DDBJ whole genome shotgun (WGS) entry which is preliminary data.</text>
</comment>
<dbReference type="Pfam" id="PF03745">
    <property type="entry name" value="DUF309"/>
    <property type="match status" value="1"/>
</dbReference>
<dbReference type="Proteomes" id="UP000238823">
    <property type="component" value="Unassembled WGS sequence"/>
</dbReference>
<dbReference type="EMBL" id="PVNL01000074">
    <property type="protein sequence ID" value="PRQ06548.1"/>
    <property type="molecule type" value="Genomic_DNA"/>
</dbReference>
<protein>
    <recommendedName>
        <fullName evidence="3">DUF309 domain-containing protein</fullName>
    </recommendedName>
</protein>
<evidence type="ECO:0008006" key="3">
    <source>
        <dbReference type="Google" id="ProtNLM"/>
    </source>
</evidence>
<gene>
    <name evidence="1" type="ORF">ENSA7_38680</name>
</gene>
<sequence length="142" mass="15630">MPGRGERPAESLASTWDGDPERLRSQVEYRWGIDLYNCGYYWEAHESWESLWRQAPRGTATHALLQGLIQCAAAALKARTGQHAASRRIAARALAKLESALISAPGEIHAGLDIPTFTTDFRAFMETTPGSGVPPKLRLRGL</sequence>
<evidence type="ECO:0000313" key="1">
    <source>
        <dbReference type="EMBL" id="PRQ06548.1"/>
    </source>
</evidence>
<dbReference type="Gene3D" id="1.10.3450.10">
    <property type="entry name" value="TTHA0068-like"/>
    <property type="match status" value="1"/>
</dbReference>
<dbReference type="AlphaFoldDB" id="A0A2S9YN88"/>
<dbReference type="RefSeq" id="WP_181233912.1">
    <property type="nucleotide sequence ID" value="NZ_PVNL01000074.1"/>
</dbReference>
<dbReference type="InterPro" id="IPR023203">
    <property type="entry name" value="TTHA0068_sf"/>
</dbReference>
<proteinExistence type="predicted"/>
<reference evidence="1 2" key="1">
    <citation type="submission" date="2018-03" db="EMBL/GenBank/DDBJ databases">
        <title>Draft Genome Sequences of the Obligatory Marine Myxobacteria Enhygromyxa salina SWB007.</title>
        <authorList>
            <person name="Poehlein A."/>
            <person name="Moghaddam J.A."/>
            <person name="Harms H."/>
            <person name="Alanjari M."/>
            <person name="Koenig G.M."/>
            <person name="Daniel R."/>
            <person name="Schaeberle T.F."/>
        </authorList>
    </citation>
    <scope>NUCLEOTIDE SEQUENCE [LARGE SCALE GENOMIC DNA]</scope>
    <source>
        <strain evidence="1 2">SWB007</strain>
    </source>
</reference>
<evidence type="ECO:0000313" key="2">
    <source>
        <dbReference type="Proteomes" id="UP000238823"/>
    </source>
</evidence>
<accession>A0A2S9YN88</accession>
<name>A0A2S9YN88_9BACT</name>